<keyword evidence="1" id="KW-0812">Transmembrane</keyword>
<keyword evidence="4" id="KW-1185">Reference proteome</keyword>
<evidence type="ECO:0000259" key="2">
    <source>
        <dbReference type="Pfam" id="PF14416"/>
    </source>
</evidence>
<feature type="transmembrane region" description="Helical" evidence="1">
    <location>
        <begin position="12"/>
        <end position="31"/>
    </location>
</feature>
<evidence type="ECO:0000256" key="1">
    <source>
        <dbReference type="SAM" id="Phobius"/>
    </source>
</evidence>
<evidence type="ECO:0000313" key="3">
    <source>
        <dbReference type="EMBL" id="KMZ63847.1"/>
    </source>
</evidence>
<feature type="domain" description="Trichome birefringence-like N-terminal" evidence="2">
    <location>
        <begin position="59"/>
        <end position="114"/>
    </location>
</feature>
<sequence length="131" mass="15598">MDKFDRAQIKRWFLILSAIILTLIVVWTTTYKTPAALSFFKSRRQFDVSTSYSRSKEGECNYGVGRWVPDNKTRPIYSGVQCKRWLSSLTNCRSMPRRIDFSYEGFRWQPENCSIPEFNHQVFLNRHARIF</sequence>
<proteinExistence type="predicted"/>
<dbReference type="EMBL" id="LFYR01001201">
    <property type="protein sequence ID" value="KMZ63847.1"/>
    <property type="molecule type" value="Genomic_DNA"/>
</dbReference>
<reference evidence="4" key="1">
    <citation type="journal article" date="2016" name="Nature">
        <title>The genome of the seagrass Zostera marina reveals angiosperm adaptation to the sea.</title>
        <authorList>
            <person name="Olsen J.L."/>
            <person name="Rouze P."/>
            <person name="Verhelst B."/>
            <person name="Lin Y.-C."/>
            <person name="Bayer T."/>
            <person name="Collen J."/>
            <person name="Dattolo E."/>
            <person name="De Paoli E."/>
            <person name="Dittami S."/>
            <person name="Maumus F."/>
            <person name="Michel G."/>
            <person name="Kersting A."/>
            <person name="Lauritano C."/>
            <person name="Lohaus R."/>
            <person name="Toepel M."/>
            <person name="Tonon T."/>
            <person name="Vanneste K."/>
            <person name="Amirebrahimi M."/>
            <person name="Brakel J."/>
            <person name="Bostroem C."/>
            <person name="Chovatia M."/>
            <person name="Grimwood J."/>
            <person name="Jenkins J.W."/>
            <person name="Jueterbock A."/>
            <person name="Mraz A."/>
            <person name="Stam W.T."/>
            <person name="Tice H."/>
            <person name="Bornberg-Bauer E."/>
            <person name="Green P.J."/>
            <person name="Pearson G.A."/>
            <person name="Procaccini G."/>
            <person name="Duarte C.M."/>
            <person name="Schmutz J."/>
            <person name="Reusch T.B.H."/>
            <person name="Van de Peer Y."/>
        </authorList>
    </citation>
    <scope>NUCLEOTIDE SEQUENCE [LARGE SCALE GENOMIC DNA]</scope>
    <source>
        <strain evidence="4">cv. Finnish</strain>
    </source>
</reference>
<name>A0A0K9P6H5_ZOSMR</name>
<dbReference type="AlphaFoldDB" id="A0A0K9P6H5"/>
<keyword evidence="1" id="KW-1133">Transmembrane helix</keyword>
<dbReference type="InterPro" id="IPR025846">
    <property type="entry name" value="TBL_N"/>
</dbReference>
<dbReference type="OrthoDB" id="1934675at2759"/>
<accession>A0A0K9P6H5</accession>
<organism evidence="3 4">
    <name type="scientific">Zostera marina</name>
    <name type="common">Eelgrass</name>
    <dbReference type="NCBI Taxonomy" id="29655"/>
    <lineage>
        <taxon>Eukaryota</taxon>
        <taxon>Viridiplantae</taxon>
        <taxon>Streptophyta</taxon>
        <taxon>Embryophyta</taxon>
        <taxon>Tracheophyta</taxon>
        <taxon>Spermatophyta</taxon>
        <taxon>Magnoliopsida</taxon>
        <taxon>Liliopsida</taxon>
        <taxon>Zosteraceae</taxon>
        <taxon>Zostera</taxon>
    </lineage>
</organism>
<evidence type="ECO:0000313" key="4">
    <source>
        <dbReference type="Proteomes" id="UP000036987"/>
    </source>
</evidence>
<gene>
    <name evidence="3" type="ORF">ZOSMA_394G00050</name>
</gene>
<dbReference type="Pfam" id="PF14416">
    <property type="entry name" value="PMR5N"/>
    <property type="match status" value="1"/>
</dbReference>
<dbReference type="Proteomes" id="UP000036987">
    <property type="component" value="Unassembled WGS sequence"/>
</dbReference>
<keyword evidence="1" id="KW-0472">Membrane</keyword>
<protein>
    <recommendedName>
        <fullName evidence="2">Trichome birefringence-like N-terminal domain-containing protein</fullName>
    </recommendedName>
</protein>
<comment type="caution">
    <text evidence="3">The sequence shown here is derived from an EMBL/GenBank/DDBJ whole genome shotgun (WGS) entry which is preliminary data.</text>
</comment>